<keyword evidence="7 9" id="KW-0411">Iron-sulfur</keyword>
<comment type="cofactor">
    <cofactor evidence="1 10">
        <name>pyridoxal 5'-phosphate</name>
        <dbReference type="ChEBI" id="CHEBI:597326"/>
    </cofactor>
</comment>
<dbReference type="Pfam" id="PF04055">
    <property type="entry name" value="Radical_SAM"/>
    <property type="match status" value="1"/>
</dbReference>
<name>A0A0V8M477_9CHLR</name>
<organism evidence="13 14">
    <name type="scientific">Dehalococcoides mccartyi</name>
    <dbReference type="NCBI Taxonomy" id="61435"/>
    <lineage>
        <taxon>Bacteria</taxon>
        <taxon>Bacillati</taxon>
        <taxon>Chloroflexota</taxon>
        <taxon>Dehalococcoidia</taxon>
        <taxon>Dehalococcoidales</taxon>
        <taxon>Dehalococcoidaceae</taxon>
        <taxon>Dehalococcoides</taxon>
    </lineage>
</organism>
<dbReference type="SFLD" id="SFLDG01070">
    <property type="entry name" value="PLP-dependent"/>
    <property type="match status" value="1"/>
</dbReference>
<evidence type="ECO:0000256" key="10">
    <source>
        <dbReference type="PIRSR" id="PIRSR603739-50"/>
    </source>
</evidence>
<keyword evidence="3" id="KW-0949">S-adenosyl-L-methionine</keyword>
<dbReference type="EMBL" id="JGYD01000010">
    <property type="protein sequence ID" value="KSV18571.1"/>
    <property type="molecule type" value="Genomic_DNA"/>
</dbReference>
<dbReference type="GO" id="GO:0051539">
    <property type="term" value="F:4 iron, 4 sulfur cluster binding"/>
    <property type="evidence" value="ECO:0007669"/>
    <property type="project" value="UniProtKB-KW"/>
</dbReference>
<dbReference type="InterPro" id="IPR007197">
    <property type="entry name" value="rSAM"/>
</dbReference>
<evidence type="ECO:0000256" key="3">
    <source>
        <dbReference type="ARBA" id="ARBA00022691"/>
    </source>
</evidence>
<keyword evidence="6" id="KW-0408">Iron</keyword>
<protein>
    <submittedName>
        <fullName evidence="13">Lysine 2,3-aminomutase</fullName>
    </submittedName>
</protein>
<dbReference type="InterPro" id="IPR003739">
    <property type="entry name" value="Lys_aminomutase/Glu_NH3_mut"/>
</dbReference>
<dbReference type="eggNOG" id="COG1509">
    <property type="taxonomic scope" value="Bacteria"/>
</dbReference>
<evidence type="ECO:0000256" key="6">
    <source>
        <dbReference type="ARBA" id="ARBA00023004"/>
    </source>
</evidence>
<evidence type="ECO:0000256" key="4">
    <source>
        <dbReference type="ARBA" id="ARBA00022723"/>
    </source>
</evidence>
<evidence type="ECO:0000256" key="9">
    <source>
        <dbReference type="PIRSR" id="PIRSR004911-1"/>
    </source>
</evidence>
<evidence type="ECO:0000313" key="13">
    <source>
        <dbReference type="EMBL" id="KSV18571.1"/>
    </source>
</evidence>
<dbReference type="InterPro" id="IPR013785">
    <property type="entry name" value="Aldolase_TIM"/>
</dbReference>
<comment type="caution">
    <text evidence="13">The sequence shown here is derived from an EMBL/GenBank/DDBJ whole genome shotgun (WGS) entry which is preliminary data.</text>
</comment>
<dbReference type="GO" id="GO:0046872">
    <property type="term" value="F:metal ion binding"/>
    <property type="evidence" value="ECO:0007669"/>
    <property type="project" value="UniProtKB-KW"/>
</dbReference>
<gene>
    <name evidence="13" type="ORF">DA01_00940</name>
</gene>
<accession>A0A0V8M477</accession>
<dbReference type="NCBIfam" id="TIGR00238">
    <property type="entry name" value="KamA family radical SAM protein"/>
    <property type="match status" value="1"/>
</dbReference>
<dbReference type="Proteomes" id="UP000053577">
    <property type="component" value="Unassembled WGS sequence"/>
</dbReference>
<keyword evidence="5 10" id="KW-0663">Pyridoxal phosphate</keyword>
<feature type="modified residue" description="N6-(pyridoxal phosphate)lysine" evidence="10">
    <location>
        <position position="374"/>
    </location>
</feature>
<evidence type="ECO:0000256" key="1">
    <source>
        <dbReference type="ARBA" id="ARBA00001933"/>
    </source>
</evidence>
<evidence type="ECO:0000256" key="7">
    <source>
        <dbReference type="ARBA" id="ARBA00023014"/>
    </source>
</evidence>
<evidence type="ECO:0000256" key="2">
    <source>
        <dbReference type="ARBA" id="ARBA00022485"/>
    </source>
</evidence>
<evidence type="ECO:0000256" key="8">
    <source>
        <dbReference type="ARBA" id="ARBA00023235"/>
    </source>
</evidence>
<evidence type="ECO:0000259" key="12">
    <source>
        <dbReference type="PROSITE" id="PS51918"/>
    </source>
</evidence>
<dbReference type="CDD" id="cd01335">
    <property type="entry name" value="Radical_SAM"/>
    <property type="match status" value="1"/>
</dbReference>
<keyword evidence="4 9" id="KW-0479">Metal-binding</keyword>
<evidence type="ECO:0000313" key="14">
    <source>
        <dbReference type="Proteomes" id="UP000053577"/>
    </source>
</evidence>
<keyword evidence="2 9" id="KW-0004">4Fe-4S</keyword>
<dbReference type="SFLD" id="SFLDS00029">
    <property type="entry name" value="Radical_SAM"/>
    <property type="match status" value="1"/>
</dbReference>
<feature type="region of interest" description="Disordered" evidence="11">
    <location>
        <begin position="1"/>
        <end position="32"/>
    </location>
</feature>
<dbReference type="RefSeq" id="WP_058292099.1">
    <property type="nucleotide sequence ID" value="NZ_JGYD01000010.1"/>
</dbReference>
<feature type="binding site" evidence="9">
    <location>
        <position position="166"/>
    </location>
    <ligand>
        <name>[4Fe-4S] cluster</name>
        <dbReference type="ChEBI" id="CHEBI:49883"/>
        <note>4Fe-4S-S-AdoMet</note>
    </ligand>
</feature>
<dbReference type="Pfam" id="PF12544">
    <property type="entry name" value="LAM_C"/>
    <property type="match status" value="1"/>
</dbReference>
<dbReference type="SUPFAM" id="SSF102114">
    <property type="entry name" value="Radical SAM enzymes"/>
    <property type="match status" value="1"/>
</dbReference>
<dbReference type="Gene3D" id="6.10.140.1170">
    <property type="match status" value="1"/>
</dbReference>
<feature type="binding site" evidence="9">
    <location>
        <position position="162"/>
    </location>
    <ligand>
        <name>[4Fe-4S] cluster</name>
        <dbReference type="ChEBI" id="CHEBI:49883"/>
        <note>4Fe-4S-S-AdoMet</note>
    </ligand>
</feature>
<dbReference type="PROSITE" id="PS51918">
    <property type="entry name" value="RADICAL_SAM"/>
    <property type="match status" value="1"/>
</dbReference>
<keyword evidence="8" id="KW-0413">Isomerase</keyword>
<dbReference type="AlphaFoldDB" id="A0A0V8M477"/>
<dbReference type="PANTHER" id="PTHR30538">
    <property type="entry name" value="LYSINE 2,3-AMINOMUTASE-RELATED"/>
    <property type="match status" value="1"/>
</dbReference>
<feature type="compositionally biased region" description="Basic and acidic residues" evidence="11">
    <location>
        <begin position="1"/>
        <end position="13"/>
    </location>
</feature>
<reference evidence="13 14" key="1">
    <citation type="journal article" date="2015" name="Sci. Rep.">
        <title>A comparative genomics and reductive dehalogenase gene transcription study of two chloroethene-respiring bacteria, Dehalococcoides mccartyi strains MB and 11a.</title>
        <authorList>
            <person name="Low A."/>
            <person name="Shen Z."/>
            <person name="Cheng D."/>
            <person name="Rogers M.J."/>
            <person name="Lee P.K."/>
            <person name="He J."/>
        </authorList>
    </citation>
    <scope>NUCLEOTIDE SEQUENCE [LARGE SCALE GENOMIC DNA]</scope>
    <source>
        <strain evidence="13 14">MB</strain>
    </source>
</reference>
<dbReference type="OrthoDB" id="9768064at2"/>
<dbReference type="InterPro" id="IPR025895">
    <property type="entry name" value="LAM_C_dom"/>
</dbReference>
<dbReference type="GO" id="GO:0016853">
    <property type="term" value="F:isomerase activity"/>
    <property type="evidence" value="ECO:0007669"/>
    <property type="project" value="UniProtKB-KW"/>
</dbReference>
<dbReference type="PANTHER" id="PTHR30538:SF1">
    <property type="entry name" value="L-LYSINE 2,3-AMINOMUTASE"/>
    <property type="match status" value="1"/>
</dbReference>
<dbReference type="PATRIC" id="fig|61435.5.peg.194"/>
<sequence>MTTTEENKNKQSDDPLGAGAVETYGKVDDEPPSRLGQTKRFRLKYFPNVSDQNWNDWHWQFKNRVTSVTEIARFFHLSAEEYRDMEAVSAVFPLSATPYYLSLVDFDNVNDPVKCQLMPDTAELNFDTRCCSDPLEEAHSSVVPGLVHRYPDRVVMVLTDICPVLCRHCTRKREWKNGGWVHTQAEIDAMLSYIRQHQVIRDVIISGGDPLTLSTPRLESVLSALRSIPHVEIIRIGTRYPVVLPQRIDDELCNMLSKYGPIWLNTHYNHPNEITEESRQACDRLVRAGVPVNNQSVLLKGINDSVSVQKSLCHKLLMSKVRPYYLFQCDNVQGTEHFHTPIETGVGIIEGLRGYTSGLAVPNYVIDLPGGGGKITIQPDYVLDKQADEYIIRNYKGDIIRFKNPGEPKVYSNTGRTDLLNNAAKIKGETDADRAVIRS</sequence>
<evidence type="ECO:0000256" key="11">
    <source>
        <dbReference type="SAM" id="MobiDB-lite"/>
    </source>
</evidence>
<feature type="domain" description="Radical SAM core" evidence="12">
    <location>
        <begin position="148"/>
        <end position="369"/>
    </location>
</feature>
<feature type="binding site" evidence="9">
    <location>
        <position position="169"/>
    </location>
    <ligand>
        <name>[4Fe-4S] cluster</name>
        <dbReference type="ChEBI" id="CHEBI:49883"/>
        <note>4Fe-4S-S-AdoMet</note>
    </ligand>
</feature>
<evidence type="ECO:0000256" key="5">
    <source>
        <dbReference type="ARBA" id="ARBA00022898"/>
    </source>
</evidence>
<dbReference type="PIRSF" id="PIRSF004911">
    <property type="entry name" value="DUF160"/>
    <property type="match status" value="1"/>
</dbReference>
<proteinExistence type="predicted"/>
<dbReference type="InterPro" id="IPR058240">
    <property type="entry name" value="rSAM_sf"/>
</dbReference>
<dbReference type="Gene3D" id="3.20.20.70">
    <property type="entry name" value="Aldolase class I"/>
    <property type="match status" value="1"/>
</dbReference>